<reference evidence="1" key="1">
    <citation type="submission" date="2019-10" db="EMBL/GenBank/DDBJ databases">
        <title>Conservation and host-specific expression of non-tandemly repeated heterogenous ribosome RNA gene in arbuscular mycorrhizal fungi.</title>
        <authorList>
            <person name="Maeda T."/>
            <person name="Kobayashi Y."/>
            <person name="Nakagawa T."/>
            <person name="Ezawa T."/>
            <person name="Yamaguchi K."/>
            <person name="Bino T."/>
            <person name="Nishimoto Y."/>
            <person name="Shigenobu S."/>
            <person name="Kawaguchi M."/>
        </authorList>
    </citation>
    <scope>NUCLEOTIDE SEQUENCE</scope>
    <source>
        <strain evidence="1">HR1</strain>
    </source>
</reference>
<dbReference type="OrthoDB" id="2429297at2759"/>
<evidence type="ECO:0000313" key="1">
    <source>
        <dbReference type="EMBL" id="GET02234.1"/>
    </source>
</evidence>
<name>A0A8H3M7P5_9GLOM</name>
<organism evidence="1 2">
    <name type="scientific">Rhizophagus clarus</name>
    <dbReference type="NCBI Taxonomy" id="94130"/>
    <lineage>
        <taxon>Eukaryota</taxon>
        <taxon>Fungi</taxon>
        <taxon>Fungi incertae sedis</taxon>
        <taxon>Mucoromycota</taxon>
        <taxon>Glomeromycotina</taxon>
        <taxon>Glomeromycetes</taxon>
        <taxon>Glomerales</taxon>
        <taxon>Glomeraceae</taxon>
        <taxon>Rhizophagus</taxon>
    </lineage>
</organism>
<comment type="caution">
    <text evidence="1">The sequence shown here is derived from an EMBL/GenBank/DDBJ whole genome shotgun (WGS) entry which is preliminary data.</text>
</comment>
<protein>
    <submittedName>
        <fullName evidence="1">Uncharacterized protein</fullName>
    </submittedName>
</protein>
<dbReference type="EMBL" id="BLAL01000306">
    <property type="protein sequence ID" value="GET02234.1"/>
    <property type="molecule type" value="Genomic_DNA"/>
</dbReference>
<dbReference type="AlphaFoldDB" id="A0A8H3M7P5"/>
<gene>
    <name evidence="1" type="ORF">RCL2_002861800</name>
</gene>
<evidence type="ECO:0000313" key="2">
    <source>
        <dbReference type="Proteomes" id="UP000615446"/>
    </source>
</evidence>
<proteinExistence type="predicted"/>
<dbReference type="Proteomes" id="UP000615446">
    <property type="component" value="Unassembled WGS sequence"/>
</dbReference>
<sequence>MPIGNIFLQTRYEFSERELSAWQTMLKVVGATNITPWTHEESQVGSHTIAKSCKYARINGYEASSLVKPIIHRQRFTPEMLKQIDTFLNDKEFVNISSYKTDAKTGKPIKYL</sequence>
<accession>A0A8H3M7P5</accession>